<name>A0A0E0K1B7_ORYPU</name>
<protein>
    <submittedName>
        <fullName evidence="1">Uncharacterized protein</fullName>
    </submittedName>
</protein>
<proteinExistence type="predicted"/>
<dbReference type="HOGENOM" id="CLU_2658776_0_0_1"/>
<accession>A0A0E0K1B7</accession>
<reference evidence="1" key="2">
    <citation type="submission" date="2018-05" db="EMBL/GenBank/DDBJ databases">
        <title>OpunRS2 (Oryza punctata Reference Sequence Version 2).</title>
        <authorList>
            <person name="Zhang J."/>
            <person name="Kudrna D."/>
            <person name="Lee S."/>
            <person name="Talag J."/>
            <person name="Welchert J."/>
            <person name="Wing R.A."/>
        </authorList>
    </citation>
    <scope>NUCLEOTIDE SEQUENCE [LARGE SCALE GENOMIC DNA]</scope>
</reference>
<keyword evidence="2" id="KW-1185">Reference proteome</keyword>
<dbReference type="Gramene" id="OPUNC02G19010.1">
    <property type="protein sequence ID" value="OPUNC02G19010.1"/>
    <property type="gene ID" value="OPUNC02G19010"/>
</dbReference>
<sequence>MRFCASSLFGRRGDSTGCCRAQMLMEVLLSDRHQKPSRCPISYLDPLRPVQNRARLRALHSLLTCIGPKPLAQSNA</sequence>
<dbReference type="EnsemblPlants" id="OPUNC02G19010.1">
    <property type="protein sequence ID" value="OPUNC02G19010.1"/>
    <property type="gene ID" value="OPUNC02G19010"/>
</dbReference>
<reference evidence="1" key="1">
    <citation type="submission" date="2015-04" db="UniProtKB">
        <authorList>
            <consortium name="EnsemblPlants"/>
        </authorList>
    </citation>
    <scope>IDENTIFICATION</scope>
</reference>
<evidence type="ECO:0000313" key="1">
    <source>
        <dbReference type="EnsemblPlants" id="OPUNC02G19010.1"/>
    </source>
</evidence>
<dbReference type="AlphaFoldDB" id="A0A0E0K1B7"/>
<dbReference type="Proteomes" id="UP000026962">
    <property type="component" value="Chromosome 2"/>
</dbReference>
<organism evidence="1">
    <name type="scientific">Oryza punctata</name>
    <name type="common">Red rice</name>
    <dbReference type="NCBI Taxonomy" id="4537"/>
    <lineage>
        <taxon>Eukaryota</taxon>
        <taxon>Viridiplantae</taxon>
        <taxon>Streptophyta</taxon>
        <taxon>Embryophyta</taxon>
        <taxon>Tracheophyta</taxon>
        <taxon>Spermatophyta</taxon>
        <taxon>Magnoliopsida</taxon>
        <taxon>Liliopsida</taxon>
        <taxon>Poales</taxon>
        <taxon>Poaceae</taxon>
        <taxon>BOP clade</taxon>
        <taxon>Oryzoideae</taxon>
        <taxon>Oryzeae</taxon>
        <taxon>Oryzinae</taxon>
        <taxon>Oryza</taxon>
    </lineage>
</organism>
<evidence type="ECO:0000313" key="2">
    <source>
        <dbReference type="Proteomes" id="UP000026962"/>
    </source>
</evidence>